<feature type="compositionally biased region" description="Low complexity" evidence="1">
    <location>
        <begin position="1"/>
        <end position="10"/>
    </location>
</feature>
<evidence type="ECO:0000313" key="3">
    <source>
        <dbReference type="Proteomes" id="UP001066276"/>
    </source>
</evidence>
<organism evidence="2 3">
    <name type="scientific">Pleurodeles waltl</name>
    <name type="common">Iberian ribbed newt</name>
    <dbReference type="NCBI Taxonomy" id="8319"/>
    <lineage>
        <taxon>Eukaryota</taxon>
        <taxon>Metazoa</taxon>
        <taxon>Chordata</taxon>
        <taxon>Craniata</taxon>
        <taxon>Vertebrata</taxon>
        <taxon>Euteleostomi</taxon>
        <taxon>Amphibia</taxon>
        <taxon>Batrachia</taxon>
        <taxon>Caudata</taxon>
        <taxon>Salamandroidea</taxon>
        <taxon>Salamandridae</taxon>
        <taxon>Pleurodelinae</taxon>
        <taxon>Pleurodeles</taxon>
    </lineage>
</organism>
<feature type="compositionally biased region" description="Basic and acidic residues" evidence="1">
    <location>
        <begin position="278"/>
        <end position="292"/>
    </location>
</feature>
<proteinExistence type="predicted"/>
<comment type="caution">
    <text evidence="2">The sequence shown here is derived from an EMBL/GenBank/DDBJ whole genome shotgun (WGS) entry which is preliminary data.</text>
</comment>
<protein>
    <submittedName>
        <fullName evidence="2">Uncharacterized protein</fullName>
    </submittedName>
</protein>
<name>A0AAV7WGI8_PLEWA</name>
<dbReference type="Proteomes" id="UP001066276">
    <property type="component" value="Chromosome 1_2"/>
</dbReference>
<dbReference type="AlphaFoldDB" id="A0AAV7WGI8"/>
<feature type="compositionally biased region" description="Basic and acidic residues" evidence="1">
    <location>
        <begin position="52"/>
        <end position="64"/>
    </location>
</feature>
<gene>
    <name evidence="2" type="ORF">NDU88_007250</name>
</gene>
<feature type="compositionally biased region" description="Low complexity" evidence="1">
    <location>
        <begin position="298"/>
        <end position="311"/>
    </location>
</feature>
<sequence length="434" mass="47861">MGLSPLRGGPLPLPRTHLSSSLQCGVQPDTAGKMAAAALSSTPLHGSPSARPPDHARSRQRGESSPRSGSRHRDVTIRGHRLDLQRVRGTLHRLDLQRIRGTLHRLDLQRVRGALHQLDLQRIRGTLHRLDLQRIRGAPHQLDLQRIRGTLHRLDLQRIRGTLHRLDLQRIRGTLHRLDLQRIRGTLHRLHLQRIRGTLHRLDLQRVRGALQRLDLQRVRRALCLLDLQRVRAALRRLDLQGVGGAQLLAGPAEGEKGFSPVGPAEGKSGPSLPGPTEGERRSHWLDLEGGARRRGHQGACPQACAAGAPCTGRAPHEQSAQPDLSLDGEQQEVRQRQADSCLVAIFCDPSNRPPVPEPDATEEEKAANVLQQGPDLRAGETLPPAEVPGLSRAGHLGQSPQDDRCPGQDLVPESPDQMEVGHFHDAGHWQDCL</sequence>
<keyword evidence="3" id="KW-1185">Reference proteome</keyword>
<feature type="region of interest" description="Disordered" evidence="1">
    <location>
        <begin position="1"/>
        <end position="78"/>
    </location>
</feature>
<evidence type="ECO:0000256" key="1">
    <source>
        <dbReference type="SAM" id="MobiDB-lite"/>
    </source>
</evidence>
<dbReference type="EMBL" id="JANPWB010000002">
    <property type="protein sequence ID" value="KAJ1211902.1"/>
    <property type="molecule type" value="Genomic_DNA"/>
</dbReference>
<feature type="region of interest" description="Disordered" evidence="1">
    <location>
        <begin position="250"/>
        <end position="323"/>
    </location>
</feature>
<reference evidence="2" key="1">
    <citation type="journal article" date="2022" name="bioRxiv">
        <title>Sequencing and chromosome-scale assembly of the giantPleurodeles waltlgenome.</title>
        <authorList>
            <person name="Brown T."/>
            <person name="Elewa A."/>
            <person name="Iarovenko S."/>
            <person name="Subramanian E."/>
            <person name="Araus A.J."/>
            <person name="Petzold A."/>
            <person name="Susuki M."/>
            <person name="Suzuki K.-i.T."/>
            <person name="Hayashi T."/>
            <person name="Toyoda A."/>
            <person name="Oliveira C."/>
            <person name="Osipova E."/>
            <person name="Leigh N.D."/>
            <person name="Simon A."/>
            <person name="Yun M.H."/>
        </authorList>
    </citation>
    <scope>NUCLEOTIDE SEQUENCE</scope>
    <source>
        <strain evidence="2">20211129_DDA</strain>
        <tissue evidence="2">Liver</tissue>
    </source>
</reference>
<feature type="region of interest" description="Disordered" evidence="1">
    <location>
        <begin position="348"/>
        <end position="423"/>
    </location>
</feature>
<accession>A0AAV7WGI8</accession>
<evidence type="ECO:0000313" key="2">
    <source>
        <dbReference type="EMBL" id="KAJ1211902.1"/>
    </source>
</evidence>